<protein>
    <submittedName>
        <fullName evidence="3">ENDO3c domain-containing protein</fullName>
    </submittedName>
</protein>
<reference evidence="3" key="2">
    <citation type="submission" date="2019-09" db="UniProtKB">
        <authorList>
            <consortium name="WormBaseParasite"/>
        </authorList>
    </citation>
    <scope>IDENTIFICATION</scope>
</reference>
<proteinExistence type="predicted"/>
<gene>
    <name evidence="1" type="ORF">HPBE_LOCUS19578</name>
</gene>
<dbReference type="WBParaSite" id="HPBE_0001957901-mRNA-1">
    <property type="protein sequence ID" value="HPBE_0001957901-mRNA-1"/>
    <property type="gene ID" value="HPBE_0001957901"/>
</dbReference>
<accession>A0A183GBT2</accession>
<name>A0A183GBT2_HELPZ</name>
<evidence type="ECO:0000313" key="3">
    <source>
        <dbReference type="WBParaSite" id="HPBE_0001957901-mRNA-1"/>
    </source>
</evidence>
<reference evidence="1 2" key="1">
    <citation type="submission" date="2018-11" db="EMBL/GenBank/DDBJ databases">
        <authorList>
            <consortium name="Pathogen Informatics"/>
        </authorList>
    </citation>
    <scope>NUCLEOTIDE SEQUENCE [LARGE SCALE GENOMIC DNA]</scope>
</reference>
<evidence type="ECO:0000313" key="1">
    <source>
        <dbReference type="EMBL" id="VDP15679.1"/>
    </source>
</evidence>
<accession>A0A3P8EUN5</accession>
<sequence length="409" mass="45758">MEVPDTGYTAAEYAEMSCFDMSGSIVTSQSSHQSCSEGSVYDPYQVYDLDDSPRVAAGQQRAERAVEVAGSARRDVMALRKRASIEMPPAASSDAAASSRDSPTATMLSIRAQNLMAHDQVPLQSLGQLIGSTEYGTNYERLVSNTMKGMRLDVHGLKQIQRSLSNLATSSDSVVRELVAIVSWTTSASLPVLRKDLMSAASKAPRGTEPPLPQEGTKMCVSNTTREWFIEKQPPFEAVDLRQLLRTWKWHTTHDESFTRKSTAFFRHYLRSACSPVSEIKQYSCRLAGNAGRNRKLKDIPEAVATTLVDFLLDTIGLGSANLDKTVDELRTAQQPWWINLGCNDYEREEQFRHLQDCRAAWGSRYRQNLGDALAEVRQWPCVSGELVERKRRPTLEDRPSCSADRHHY</sequence>
<keyword evidence="2" id="KW-1185">Reference proteome</keyword>
<organism evidence="2 3">
    <name type="scientific">Heligmosomoides polygyrus</name>
    <name type="common">Parasitic roundworm</name>
    <dbReference type="NCBI Taxonomy" id="6339"/>
    <lineage>
        <taxon>Eukaryota</taxon>
        <taxon>Metazoa</taxon>
        <taxon>Ecdysozoa</taxon>
        <taxon>Nematoda</taxon>
        <taxon>Chromadorea</taxon>
        <taxon>Rhabditida</taxon>
        <taxon>Rhabditina</taxon>
        <taxon>Rhabditomorpha</taxon>
        <taxon>Strongyloidea</taxon>
        <taxon>Heligmosomidae</taxon>
        <taxon>Heligmosomoides</taxon>
    </lineage>
</organism>
<dbReference type="EMBL" id="UZAH01031476">
    <property type="protein sequence ID" value="VDP15679.1"/>
    <property type="molecule type" value="Genomic_DNA"/>
</dbReference>
<dbReference type="AlphaFoldDB" id="A0A183GBT2"/>
<dbReference type="Proteomes" id="UP000050761">
    <property type="component" value="Unassembled WGS sequence"/>
</dbReference>
<evidence type="ECO:0000313" key="2">
    <source>
        <dbReference type="Proteomes" id="UP000050761"/>
    </source>
</evidence>